<comment type="subcellular location">
    <subcellularLocation>
        <location evidence="8">Cytoplasm</location>
    </subcellularLocation>
</comment>
<comment type="similarity">
    <text evidence="3 8 10">Belongs to the uracil-DNA glycosylase (UDG) superfamily. UNG family.</text>
</comment>
<evidence type="ECO:0000256" key="10">
    <source>
        <dbReference type="RuleBase" id="RU003780"/>
    </source>
</evidence>
<gene>
    <name evidence="8 12" type="primary">ung</name>
    <name evidence="12" type="ORF">SLITO_v1c00270</name>
</gene>
<protein>
    <recommendedName>
        <fullName evidence="4 8">Uracil-DNA glycosylase</fullName>
        <shortName evidence="8">UDG</shortName>
        <ecNumber evidence="4 8">3.2.2.27</ecNumber>
    </recommendedName>
</protein>
<dbReference type="Gene3D" id="3.40.470.10">
    <property type="entry name" value="Uracil-DNA glycosylase-like domain"/>
    <property type="match status" value="1"/>
</dbReference>
<feature type="domain" description="Uracil-DNA glycosylase-like" evidence="11">
    <location>
        <begin position="48"/>
        <end position="209"/>
    </location>
</feature>
<evidence type="ECO:0000256" key="5">
    <source>
        <dbReference type="ARBA" id="ARBA00022763"/>
    </source>
</evidence>
<evidence type="ECO:0000256" key="3">
    <source>
        <dbReference type="ARBA" id="ARBA00008184"/>
    </source>
</evidence>
<dbReference type="GO" id="GO:0097510">
    <property type="term" value="P:base-excision repair, AP site formation via deaminated base removal"/>
    <property type="evidence" value="ECO:0007669"/>
    <property type="project" value="TreeGrafter"/>
</dbReference>
<evidence type="ECO:0000256" key="7">
    <source>
        <dbReference type="ARBA" id="ARBA00023204"/>
    </source>
</evidence>
<evidence type="ECO:0000256" key="2">
    <source>
        <dbReference type="ARBA" id="ARBA00002631"/>
    </source>
</evidence>
<evidence type="ECO:0000256" key="8">
    <source>
        <dbReference type="HAMAP-Rule" id="MF_00148"/>
    </source>
</evidence>
<dbReference type="NCBIfam" id="NF003588">
    <property type="entry name" value="PRK05254.1-1"/>
    <property type="match status" value="1"/>
</dbReference>
<organism evidence="12 13">
    <name type="scientific">Spiroplasma litorale</name>
    <dbReference type="NCBI Taxonomy" id="216942"/>
    <lineage>
        <taxon>Bacteria</taxon>
        <taxon>Bacillati</taxon>
        <taxon>Mycoplasmatota</taxon>
        <taxon>Mollicutes</taxon>
        <taxon>Entomoplasmatales</taxon>
        <taxon>Spiroplasmataceae</taxon>
        <taxon>Spiroplasma</taxon>
    </lineage>
</organism>
<keyword evidence="7 8" id="KW-0234">DNA repair</keyword>
<evidence type="ECO:0000313" key="13">
    <source>
        <dbReference type="Proteomes" id="UP000067476"/>
    </source>
</evidence>
<keyword evidence="5 8" id="KW-0227">DNA damage</keyword>
<dbReference type="InterPro" id="IPR018085">
    <property type="entry name" value="Ura-DNA_Glyclase_AS"/>
</dbReference>
<dbReference type="CDD" id="cd10027">
    <property type="entry name" value="UDG-F1-like"/>
    <property type="match status" value="1"/>
</dbReference>
<dbReference type="GO" id="GO:0005737">
    <property type="term" value="C:cytoplasm"/>
    <property type="evidence" value="ECO:0007669"/>
    <property type="project" value="UniProtKB-SubCell"/>
</dbReference>
<dbReference type="SMART" id="SM00986">
    <property type="entry name" value="UDG"/>
    <property type="match status" value="1"/>
</dbReference>
<dbReference type="PROSITE" id="PS00130">
    <property type="entry name" value="U_DNA_GLYCOSYLASE"/>
    <property type="match status" value="1"/>
</dbReference>
<dbReference type="STRING" id="216942.SLITO_v1c00270"/>
<proteinExistence type="inferred from homology"/>
<dbReference type="PANTHER" id="PTHR11264">
    <property type="entry name" value="URACIL-DNA GLYCOSYLASE"/>
    <property type="match status" value="1"/>
</dbReference>
<evidence type="ECO:0000259" key="11">
    <source>
        <dbReference type="SMART" id="SM00986"/>
    </source>
</evidence>
<keyword evidence="6 8" id="KW-0378">Hydrolase</keyword>
<dbReference type="NCBIfam" id="NF003592">
    <property type="entry name" value="PRK05254.1-5"/>
    <property type="match status" value="1"/>
</dbReference>
<reference evidence="12 13" key="1">
    <citation type="journal article" date="2015" name="Genome Announc.">
        <title>Complete Genome Sequence of Spiroplasma litorale TN-1T (DSM 21781), a Bacterium Isolated from a Green-Eyed Horsefly (Tabanus nigrovittatus).</title>
        <authorList>
            <person name="Lo W.S."/>
            <person name="Lai Y.C."/>
            <person name="Lien Y.W."/>
            <person name="Wang T.H."/>
            <person name="Kuo C.H."/>
        </authorList>
    </citation>
    <scope>NUCLEOTIDE SEQUENCE [LARGE SCALE GENOMIC DNA]</scope>
    <source>
        <strain evidence="12 13">TN-1</strain>
    </source>
</reference>
<accession>A0A0K1W059</accession>
<dbReference type="EMBL" id="CP012357">
    <property type="protein sequence ID" value="AKX33695.1"/>
    <property type="molecule type" value="Genomic_DNA"/>
</dbReference>
<feature type="active site" description="Proton acceptor" evidence="8 9">
    <location>
        <position position="64"/>
    </location>
</feature>
<dbReference type="InterPro" id="IPR002043">
    <property type="entry name" value="UDG_fam1"/>
</dbReference>
<sequence>MEWENLLSVEWLKLIKSSNLDDKLSNIWNKLKQKSNFTPPLETIFRLFQNIEPHQIKVIIIGQDPYHGEGQADGIAFSSFNNLKTPRSLSNIFKELSNDLNIDHSKNNNLIGWVKQGVFLINTSLTVKLHKPNSHKDIGWNEFIIELLENINKINSNIIYCLWGNCAKSIYNKFKKKVEDVIETTHPSPFSFNRGFSGSKIFSKINEKLLKKGLNAIDWRL</sequence>
<dbReference type="InterPro" id="IPR036895">
    <property type="entry name" value="Uracil-DNA_glycosylase-like_sf"/>
</dbReference>
<evidence type="ECO:0000256" key="6">
    <source>
        <dbReference type="ARBA" id="ARBA00022801"/>
    </source>
</evidence>
<comment type="function">
    <text evidence="2 8 10">Excises uracil residues from the DNA which can arise as a result of misincorporation of dUMP residues by DNA polymerase or due to deamination of cytosine.</text>
</comment>
<dbReference type="GO" id="GO:0004844">
    <property type="term" value="F:uracil DNA N-glycosylase activity"/>
    <property type="evidence" value="ECO:0007669"/>
    <property type="project" value="UniProtKB-UniRule"/>
</dbReference>
<dbReference type="SMART" id="SM00987">
    <property type="entry name" value="UreE_C"/>
    <property type="match status" value="1"/>
</dbReference>
<dbReference type="OrthoDB" id="9804372at2"/>
<name>A0A0K1W059_9MOLU</name>
<keyword evidence="13" id="KW-1185">Reference proteome</keyword>
<dbReference type="PANTHER" id="PTHR11264:SF0">
    <property type="entry name" value="URACIL-DNA GLYCOSYLASE"/>
    <property type="match status" value="1"/>
</dbReference>
<dbReference type="AlphaFoldDB" id="A0A0K1W059"/>
<dbReference type="HAMAP" id="MF_00148">
    <property type="entry name" value="UDG"/>
    <property type="match status" value="1"/>
</dbReference>
<dbReference type="Proteomes" id="UP000067476">
    <property type="component" value="Chromosome"/>
</dbReference>
<dbReference type="Pfam" id="PF03167">
    <property type="entry name" value="UDG"/>
    <property type="match status" value="1"/>
</dbReference>
<evidence type="ECO:0000256" key="9">
    <source>
        <dbReference type="PROSITE-ProRule" id="PRU10072"/>
    </source>
</evidence>
<dbReference type="SUPFAM" id="SSF52141">
    <property type="entry name" value="Uracil-DNA glycosylase-like"/>
    <property type="match status" value="1"/>
</dbReference>
<dbReference type="InterPro" id="IPR005122">
    <property type="entry name" value="Uracil-DNA_glycosylase-like"/>
</dbReference>
<evidence type="ECO:0000256" key="4">
    <source>
        <dbReference type="ARBA" id="ARBA00012030"/>
    </source>
</evidence>
<dbReference type="RefSeq" id="WP_075057797.1">
    <property type="nucleotide sequence ID" value="NZ_CP012357.1"/>
</dbReference>
<dbReference type="PATRIC" id="fig|216942.3.peg.27"/>
<dbReference type="KEGG" id="sll:SLITO_v1c00270"/>
<dbReference type="EC" id="3.2.2.27" evidence="4 8"/>
<evidence type="ECO:0000313" key="12">
    <source>
        <dbReference type="EMBL" id="AKX33695.1"/>
    </source>
</evidence>
<comment type="catalytic activity">
    <reaction evidence="1 8 10">
        <text>Hydrolyzes single-stranded DNA or mismatched double-stranded DNA and polynucleotides, releasing free uracil.</text>
        <dbReference type="EC" id="3.2.2.27"/>
    </reaction>
</comment>
<keyword evidence="8" id="KW-0963">Cytoplasm</keyword>
<dbReference type="NCBIfam" id="TIGR00628">
    <property type="entry name" value="ung"/>
    <property type="match status" value="1"/>
</dbReference>
<evidence type="ECO:0000256" key="1">
    <source>
        <dbReference type="ARBA" id="ARBA00001400"/>
    </source>
</evidence>